<dbReference type="PANTHER" id="PTHR45833">
    <property type="entry name" value="METHIONINE SYNTHASE"/>
    <property type="match status" value="1"/>
</dbReference>
<keyword evidence="3 5" id="KW-0808">Transferase</keyword>
<dbReference type="PANTHER" id="PTHR45833:SF2">
    <property type="entry name" value="BIFUNCTIONAL HOMOCYSTEINE S-METHYLTRANSFERASE_5,10-METHYLENETETRAHYDROFOLATE REDUCTASE"/>
    <property type="match status" value="1"/>
</dbReference>
<organism evidence="5 6">
    <name type="scientific">Acetobacterium woodii (strain ATCC 29683 / DSM 1030 / JCM 2381 / KCTC 1655 / WB1)</name>
    <dbReference type="NCBI Taxonomy" id="931626"/>
    <lineage>
        <taxon>Bacteria</taxon>
        <taxon>Bacillati</taxon>
        <taxon>Bacillota</taxon>
        <taxon>Clostridia</taxon>
        <taxon>Eubacteriales</taxon>
        <taxon>Eubacteriaceae</taxon>
        <taxon>Acetobacterium</taxon>
    </lineage>
</organism>
<protein>
    <submittedName>
        <fullName evidence="5">Methyltransferase 2 MttA5</fullName>
        <ecNumber evidence="5">2.1.1.-</ecNumber>
    </submittedName>
</protein>
<proteinExistence type="inferred from homology"/>
<evidence type="ECO:0000256" key="3">
    <source>
        <dbReference type="ARBA" id="ARBA00022679"/>
    </source>
</evidence>
<dbReference type="NCBIfam" id="NF005719">
    <property type="entry name" value="PRK07535.1"/>
    <property type="match status" value="1"/>
</dbReference>
<accession>H6LIN4</accession>
<dbReference type="InterPro" id="IPR000489">
    <property type="entry name" value="Pterin-binding_dom"/>
</dbReference>
<name>H6LIN4_ACEWD</name>
<dbReference type="Gene3D" id="3.20.20.20">
    <property type="entry name" value="Dihydropteroate synthase-like"/>
    <property type="match status" value="1"/>
</dbReference>
<dbReference type="RefSeq" id="WP_014356208.1">
    <property type="nucleotide sequence ID" value="NC_016894.1"/>
</dbReference>
<keyword evidence="2 5" id="KW-0489">Methyltransferase</keyword>
<evidence type="ECO:0000256" key="2">
    <source>
        <dbReference type="ARBA" id="ARBA00022603"/>
    </source>
</evidence>
<dbReference type="InterPro" id="IPR050554">
    <property type="entry name" value="Met_Synthase/Corrinoid"/>
</dbReference>
<feature type="domain" description="Pterin-binding" evidence="4">
    <location>
        <begin position="1"/>
        <end position="248"/>
    </location>
</feature>
<dbReference type="AlphaFoldDB" id="H6LIN4"/>
<dbReference type="EC" id="2.1.1.-" evidence="5"/>
<evidence type="ECO:0000256" key="1">
    <source>
        <dbReference type="ARBA" id="ARBA00010398"/>
    </source>
</evidence>
<dbReference type="KEGG" id="awo:Awo_c18280"/>
<dbReference type="GO" id="GO:0032259">
    <property type="term" value="P:methylation"/>
    <property type="evidence" value="ECO:0007669"/>
    <property type="project" value="UniProtKB-KW"/>
</dbReference>
<dbReference type="Pfam" id="PF00809">
    <property type="entry name" value="Pterin_bind"/>
    <property type="match status" value="1"/>
</dbReference>
<dbReference type="GO" id="GO:0042558">
    <property type="term" value="P:pteridine-containing compound metabolic process"/>
    <property type="evidence" value="ECO:0007669"/>
    <property type="project" value="InterPro"/>
</dbReference>
<reference evidence="6" key="1">
    <citation type="submission" date="2011-07" db="EMBL/GenBank/DDBJ databases">
        <title>Complete genome sequence of Acetobacterium woodii.</title>
        <authorList>
            <person name="Poehlein A."/>
            <person name="Schmidt S."/>
            <person name="Kaster A.-K."/>
            <person name="Goenrich M."/>
            <person name="Vollmers J."/>
            <person name="Thuermer A."/>
            <person name="Gottschalk G."/>
            <person name="Thauer R.K."/>
            <person name="Daniel R."/>
            <person name="Mueller V."/>
        </authorList>
    </citation>
    <scope>NUCLEOTIDE SEQUENCE [LARGE SCALE GENOMIC DNA]</scope>
    <source>
        <strain evidence="6">ATCC 29683 / DSM 1030 / JCM 2381 / KCTC 1655 / WB1</strain>
    </source>
</reference>
<dbReference type="SUPFAM" id="SSF51717">
    <property type="entry name" value="Dihydropteroate synthetase-like"/>
    <property type="match status" value="1"/>
</dbReference>
<gene>
    <name evidence="5" type="primary">mttA5</name>
    <name evidence="5" type="ordered locus">Awo_c18280</name>
</gene>
<reference evidence="5 6" key="2">
    <citation type="journal article" date="2012" name="PLoS ONE">
        <title>An ancient pathway combining carbon dioxide fixation with the generation and utilization of a sodium ion gradient for ATP synthesis.</title>
        <authorList>
            <person name="Poehlein A."/>
            <person name="Schmidt S."/>
            <person name="Kaster A.K."/>
            <person name="Goenrich M."/>
            <person name="Vollmers J."/>
            <person name="Thurmer A."/>
            <person name="Bertsch J."/>
            <person name="Schuchmann K."/>
            <person name="Voigt B."/>
            <person name="Hecker M."/>
            <person name="Daniel R."/>
            <person name="Thauer R.K."/>
            <person name="Gottschalk G."/>
            <person name="Muller V."/>
        </authorList>
    </citation>
    <scope>NUCLEOTIDE SEQUENCE [LARGE SCALE GENOMIC DNA]</scope>
    <source>
        <strain evidence="6">ATCC 29683 / DSM 1030 / JCM 2381 / KCTC 1655 / WB1</strain>
    </source>
</reference>
<dbReference type="InterPro" id="IPR011005">
    <property type="entry name" value="Dihydropteroate_synth-like_sf"/>
</dbReference>
<dbReference type="GO" id="GO:0008705">
    <property type="term" value="F:methionine synthase activity"/>
    <property type="evidence" value="ECO:0007669"/>
    <property type="project" value="TreeGrafter"/>
</dbReference>
<evidence type="ECO:0000313" key="5">
    <source>
        <dbReference type="EMBL" id="AFA48608.1"/>
    </source>
</evidence>
<dbReference type="EMBL" id="CP002987">
    <property type="protein sequence ID" value="AFA48608.1"/>
    <property type="molecule type" value="Genomic_DNA"/>
</dbReference>
<evidence type="ECO:0000259" key="4">
    <source>
        <dbReference type="PROSITE" id="PS50972"/>
    </source>
</evidence>
<dbReference type="GO" id="GO:0005829">
    <property type="term" value="C:cytosol"/>
    <property type="evidence" value="ECO:0007669"/>
    <property type="project" value="TreeGrafter"/>
</dbReference>
<keyword evidence="6" id="KW-1185">Reference proteome</keyword>
<sequence length="267" mass="29424">MIFIGEKINGTRKIIQEAIINRDAEFIKKTALDQANAGADYLDVNAGTDPSREKEDMLWLIEMVQSVTEAPICIDSSTPEVIQAAIHVVKATPLINSINGDPKRLERFLPFIKEKNCNVIALALDESQSGMPTTVEERMMVLARIFMATRAAEIPDDKVFIDPLIMAVATDQKAGLIAFESIRTIREAYPEAHITGGLSNISFGLPNRALVNRTFLTLAVEAGMDSAVVNPENVALIESLKATELLLGRDRFCRKYTTAAKIDFSKK</sequence>
<dbReference type="eggNOG" id="COG1410">
    <property type="taxonomic scope" value="Bacteria"/>
</dbReference>
<evidence type="ECO:0000313" key="6">
    <source>
        <dbReference type="Proteomes" id="UP000007177"/>
    </source>
</evidence>
<dbReference type="OrthoDB" id="358252at2"/>
<dbReference type="PROSITE" id="PS50972">
    <property type="entry name" value="PTERIN_BINDING"/>
    <property type="match status" value="1"/>
</dbReference>
<dbReference type="HOGENOM" id="CLU_070996_0_0_9"/>
<comment type="similarity">
    <text evidence="1">Belongs to the vitamin-B12 dependent methionine synthase family.</text>
</comment>
<dbReference type="Proteomes" id="UP000007177">
    <property type="component" value="Chromosome"/>
</dbReference>
<dbReference type="STRING" id="931626.Awo_c18280"/>